<evidence type="ECO:0000259" key="8">
    <source>
        <dbReference type="Pfam" id="PF14629"/>
    </source>
</evidence>
<dbReference type="InterPro" id="IPR041664">
    <property type="entry name" value="AAA_16"/>
</dbReference>
<evidence type="ECO:0000256" key="5">
    <source>
        <dbReference type="ARBA" id="ARBA00023125"/>
    </source>
</evidence>
<dbReference type="STRING" id="947166.A0A1D1V912"/>
<comment type="subcellular location">
    <subcellularLocation>
        <location evidence="1">Nucleus</location>
    </subcellularLocation>
</comment>
<accession>A0A1D1V912</accession>
<dbReference type="InterPro" id="IPR027417">
    <property type="entry name" value="P-loop_NTPase"/>
</dbReference>
<feature type="domain" description="Orc1-like AAA ATPase" evidence="7">
    <location>
        <begin position="22"/>
        <end position="172"/>
    </location>
</feature>
<evidence type="ECO:0000256" key="3">
    <source>
        <dbReference type="ARBA" id="ARBA00019083"/>
    </source>
</evidence>
<dbReference type="OrthoDB" id="343623at2759"/>
<dbReference type="EMBL" id="BDGG01000004">
    <property type="protein sequence ID" value="GAU98169.1"/>
    <property type="molecule type" value="Genomic_DNA"/>
</dbReference>
<evidence type="ECO:0000259" key="7">
    <source>
        <dbReference type="Pfam" id="PF13191"/>
    </source>
</evidence>
<keyword evidence="6" id="KW-0539">Nucleus</keyword>
<evidence type="ECO:0000256" key="6">
    <source>
        <dbReference type="ARBA" id="ARBA00023242"/>
    </source>
</evidence>
<dbReference type="Gene3D" id="3.40.50.300">
    <property type="entry name" value="P-loop containing nucleotide triphosphate hydrolases"/>
    <property type="match status" value="1"/>
</dbReference>
<protein>
    <recommendedName>
        <fullName evidence="3">Origin recognition complex subunit 4</fullName>
    </recommendedName>
</protein>
<dbReference type="GO" id="GO:0006270">
    <property type="term" value="P:DNA replication initiation"/>
    <property type="evidence" value="ECO:0007669"/>
    <property type="project" value="TreeGrafter"/>
</dbReference>
<keyword evidence="4" id="KW-0235">DNA replication</keyword>
<dbReference type="InterPro" id="IPR032705">
    <property type="entry name" value="ORC4_C"/>
</dbReference>
<dbReference type="InterPro" id="IPR016527">
    <property type="entry name" value="ORC4"/>
</dbReference>
<organism evidence="9 10">
    <name type="scientific">Ramazzottius varieornatus</name>
    <name type="common">Water bear</name>
    <name type="synonym">Tardigrade</name>
    <dbReference type="NCBI Taxonomy" id="947166"/>
    <lineage>
        <taxon>Eukaryota</taxon>
        <taxon>Metazoa</taxon>
        <taxon>Ecdysozoa</taxon>
        <taxon>Tardigrada</taxon>
        <taxon>Eutardigrada</taxon>
        <taxon>Parachela</taxon>
        <taxon>Hypsibioidea</taxon>
        <taxon>Ramazzottiidae</taxon>
        <taxon>Ramazzottius</taxon>
    </lineage>
</organism>
<evidence type="ECO:0000313" key="9">
    <source>
        <dbReference type="EMBL" id="GAU98169.1"/>
    </source>
</evidence>
<evidence type="ECO:0000256" key="2">
    <source>
        <dbReference type="ARBA" id="ARBA00005334"/>
    </source>
</evidence>
<dbReference type="Pfam" id="PF14629">
    <property type="entry name" value="ORC4_C"/>
    <property type="match status" value="1"/>
</dbReference>
<dbReference type="GO" id="GO:0003688">
    <property type="term" value="F:DNA replication origin binding"/>
    <property type="evidence" value="ECO:0007669"/>
    <property type="project" value="TreeGrafter"/>
</dbReference>
<evidence type="ECO:0000256" key="4">
    <source>
        <dbReference type="ARBA" id="ARBA00022705"/>
    </source>
</evidence>
<keyword evidence="10" id="KW-1185">Reference proteome</keyword>
<dbReference type="Pfam" id="PF13191">
    <property type="entry name" value="AAA_16"/>
    <property type="match status" value="1"/>
</dbReference>
<dbReference type="SUPFAM" id="SSF52540">
    <property type="entry name" value="P-loop containing nucleoside triphosphate hydrolases"/>
    <property type="match status" value="1"/>
</dbReference>
<name>A0A1D1V912_RAMVA</name>
<feature type="domain" description="Origin recognition complex subunit 4 C-terminal" evidence="8">
    <location>
        <begin position="228"/>
        <end position="392"/>
    </location>
</feature>
<dbReference type="GO" id="GO:0005664">
    <property type="term" value="C:nuclear origin of replication recognition complex"/>
    <property type="evidence" value="ECO:0007669"/>
    <property type="project" value="TreeGrafter"/>
</dbReference>
<evidence type="ECO:0000313" key="10">
    <source>
        <dbReference type="Proteomes" id="UP000186922"/>
    </source>
</evidence>
<sequence>MTQRGKGAAPKFCSVDCFTRNVQQVERLLESVIVRGKSESVILCGPPGCGKTAIIEGALSTYVADKTFSKTFQCVYLDGAVEGDIKSSVESILRQTSPEVIIRPKGGIAGSLSDKLKEMCDILKHLSTEKKTRKGFIFVIDCLEGFIEEDNQLLLYTLFESSRENDIPVCVIGVSRILDVLEKMEKRVKSRFSQRVICVSADLFGSFAEFRQAFAFVLRKRLPTLSTSQVQQFSKIENVEQTLKNLHSYRRDWNTLYRFVELTAACTGSQLTSANFDDVTQRAFILMFPDAVKSAVSDLPYLQLALLFCCVMFVKVQQESAFNYNMIREVYMTSVRQKKSNSFKFSDSMVVEAFHDLESCGVLRTVSKGGENIGPREYKLLTLTISELQIVELAGSKEFLNGLPTDLQLLATECRQTCLL</sequence>
<dbReference type="PANTHER" id="PTHR12087">
    <property type="entry name" value="ORIGIN RECOGNITION COMPLEX SUBUNIT 4"/>
    <property type="match status" value="1"/>
</dbReference>
<reference evidence="9 10" key="1">
    <citation type="journal article" date="2016" name="Nat. Commun.">
        <title>Extremotolerant tardigrade genome and improved radiotolerance of human cultured cells by tardigrade-unique protein.</title>
        <authorList>
            <person name="Hashimoto T."/>
            <person name="Horikawa D.D."/>
            <person name="Saito Y."/>
            <person name="Kuwahara H."/>
            <person name="Kozuka-Hata H."/>
            <person name="Shin-I T."/>
            <person name="Minakuchi Y."/>
            <person name="Ohishi K."/>
            <person name="Motoyama A."/>
            <person name="Aizu T."/>
            <person name="Enomoto A."/>
            <person name="Kondo K."/>
            <person name="Tanaka S."/>
            <person name="Hara Y."/>
            <person name="Koshikawa S."/>
            <person name="Sagara H."/>
            <person name="Miura T."/>
            <person name="Yokobori S."/>
            <person name="Miyagawa K."/>
            <person name="Suzuki Y."/>
            <person name="Kubo T."/>
            <person name="Oyama M."/>
            <person name="Kohara Y."/>
            <person name="Fujiyama A."/>
            <person name="Arakawa K."/>
            <person name="Katayama T."/>
            <person name="Toyoda A."/>
            <person name="Kunieda T."/>
        </authorList>
    </citation>
    <scope>NUCLEOTIDE SEQUENCE [LARGE SCALE GENOMIC DNA]</scope>
    <source>
        <strain evidence="9 10">YOKOZUNA-1</strain>
    </source>
</reference>
<gene>
    <name evidence="9" type="primary">RvY_09349-1</name>
    <name evidence="9" type="synonym">RvY_09349.1</name>
    <name evidence="9" type="ORF">RvY_09349</name>
</gene>
<comment type="caution">
    <text evidence="9">The sequence shown here is derived from an EMBL/GenBank/DDBJ whole genome shotgun (WGS) entry which is preliminary data.</text>
</comment>
<dbReference type="AlphaFoldDB" id="A0A1D1V912"/>
<proteinExistence type="inferred from homology"/>
<dbReference type="PANTHER" id="PTHR12087:SF0">
    <property type="entry name" value="ORIGIN RECOGNITION COMPLEX SUBUNIT 4"/>
    <property type="match status" value="1"/>
</dbReference>
<dbReference type="Proteomes" id="UP000186922">
    <property type="component" value="Unassembled WGS sequence"/>
</dbReference>
<comment type="similarity">
    <text evidence="2">Belongs to the ORC4 family.</text>
</comment>
<evidence type="ECO:0000256" key="1">
    <source>
        <dbReference type="ARBA" id="ARBA00004123"/>
    </source>
</evidence>
<keyword evidence="5" id="KW-0238">DNA-binding</keyword>